<name>A0A9X1P6M5_9BACT</name>
<feature type="transmembrane region" description="Helical" evidence="2">
    <location>
        <begin position="598"/>
        <end position="619"/>
    </location>
</feature>
<accession>A0A9X1P6M5</accession>
<comment type="caution">
    <text evidence="3">The sequence shown here is derived from an EMBL/GenBank/DDBJ whole genome shotgun (WGS) entry which is preliminary data.</text>
</comment>
<evidence type="ECO:0000256" key="1">
    <source>
        <dbReference type="SAM" id="Coils"/>
    </source>
</evidence>
<evidence type="ECO:0000313" key="4">
    <source>
        <dbReference type="Proteomes" id="UP001139700"/>
    </source>
</evidence>
<evidence type="ECO:0000256" key="2">
    <source>
        <dbReference type="SAM" id="Phobius"/>
    </source>
</evidence>
<gene>
    <name evidence="3" type="ORF">LXM24_02700</name>
</gene>
<protein>
    <recommendedName>
        <fullName evidence="5">PIN domain-containing protein</fullName>
    </recommendedName>
</protein>
<keyword evidence="4" id="KW-1185">Reference proteome</keyword>
<dbReference type="Proteomes" id="UP001139700">
    <property type="component" value="Unassembled WGS sequence"/>
</dbReference>
<proteinExistence type="predicted"/>
<dbReference type="RefSeq" id="WP_234611451.1">
    <property type="nucleotide sequence ID" value="NZ_CP098806.1"/>
</dbReference>
<reference evidence="3" key="1">
    <citation type="submission" date="2021-12" db="EMBL/GenBank/DDBJ databases">
        <title>Novel species in genus Dyadobacter.</title>
        <authorList>
            <person name="Ma C."/>
        </authorList>
    </citation>
    <scope>NUCLEOTIDE SEQUENCE</scope>
    <source>
        <strain evidence="3">CY399</strain>
    </source>
</reference>
<evidence type="ECO:0008006" key="5">
    <source>
        <dbReference type="Google" id="ProtNLM"/>
    </source>
</evidence>
<evidence type="ECO:0000313" key="3">
    <source>
        <dbReference type="EMBL" id="MCF0038980.1"/>
    </source>
</evidence>
<sequence>MKENKAITYSLLAHIRNTGTLMKGPIDAFVPLIKRALHQLNEQGISKGQSILEIQRYASEIYSIDFPLPVLKSILKKIESEVNEGGVINFQLFNDNSFLLKEFYFVDYEESLQESKRDVTTIEKLFLDFLKINNIEPEANQSVLRFIEKNKMSISRYISNIHVSNGTDYTIEAKFVDFFKKIPHVYEIIKRLYLGSIITGFLEFKTDSYANKVELLLDTNFVVSLLDLNTPESTHTCNKLLEVCRNIGYNFSILSDTIDEIKFLLKKKAENFSNTFLGKRINPEDIYNACERRRLNGSDLERIVDNIEDLVHGEGINIIPHTEKWKNIAKFSKEFNYLKDVRNSKVSALHDATAIFYVREKRGKPIRDFEKVNCWFVNNSFSQTSLSNEGYIEFQNESIRADELLNILWLSNPGINRNSDNDDFIDIGLTSIVAFTLSRSLPKASIIRELDDNIQKYRDESISDKDIILISTRISNRQLKDIEGLNKLAETSKEEFVIKLKDEANKQLIEENNRIEKLDGLLQKFQLQVTKVGKERLRLKQKNEHIDKQELSYQAKTSELELKLANERKEKIIAKNKLIAIARNAFISKKVKKWRLQILIPFLAAAGIALIGILILLSSNQWNFSELFNNIEKIKKDSLGSLLMAMIGPVIFAFFMPVFILRFFNVSNIEAFKKTITIPSELMDEEL</sequence>
<dbReference type="EMBL" id="JAJTTA010000001">
    <property type="protein sequence ID" value="MCF0038980.1"/>
    <property type="molecule type" value="Genomic_DNA"/>
</dbReference>
<feature type="transmembrane region" description="Helical" evidence="2">
    <location>
        <begin position="639"/>
        <end position="664"/>
    </location>
</feature>
<keyword evidence="2" id="KW-0472">Membrane</keyword>
<feature type="coiled-coil region" evidence="1">
    <location>
        <begin position="498"/>
        <end position="528"/>
    </location>
</feature>
<keyword evidence="2" id="KW-1133">Transmembrane helix</keyword>
<keyword evidence="1" id="KW-0175">Coiled coil</keyword>
<keyword evidence="2" id="KW-0812">Transmembrane</keyword>
<dbReference type="AlphaFoldDB" id="A0A9X1P6M5"/>
<organism evidence="3 4">
    <name type="scientific">Dyadobacter fanqingshengii</name>
    <dbReference type="NCBI Taxonomy" id="2906443"/>
    <lineage>
        <taxon>Bacteria</taxon>
        <taxon>Pseudomonadati</taxon>
        <taxon>Bacteroidota</taxon>
        <taxon>Cytophagia</taxon>
        <taxon>Cytophagales</taxon>
        <taxon>Spirosomataceae</taxon>
        <taxon>Dyadobacter</taxon>
    </lineage>
</organism>